<gene>
    <name evidence="2" type="ORF">OOU_Y34scaffold00979g57</name>
</gene>
<evidence type="ECO:0000313" key="2">
    <source>
        <dbReference type="EMBL" id="ELQ33273.1"/>
    </source>
</evidence>
<evidence type="ECO:0000256" key="1">
    <source>
        <dbReference type="SAM" id="MobiDB-lite"/>
    </source>
</evidence>
<dbReference type="EMBL" id="JH793848">
    <property type="protein sequence ID" value="ELQ33273.1"/>
    <property type="molecule type" value="Genomic_DNA"/>
</dbReference>
<proteinExistence type="predicted"/>
<feature type="compositionally biased region" description="Basic and acidic residues" evidence="1">
    <location>
        <begin position="16"/>
        <end position="30"/>
    </location>
</feature>
<name>A0AA97NNA5_PYRO3</name>
<reference evidence="2" key="1">
    <citation type="journal article" date="2012" name="PLoS Genet.">
        <title>Comparative analysis of the genomes of two field isolates of the rice blast fungus Magnaporthe oryzae.</title>
        <authorList>
            <person name="Xue M."/>
            <person name="Yang J."/>
            <person name="Li Z."/>
            <person name="Hu S."/>
            <person name="Yao N."/>
            <person name="Dean R.A."/>
            <person name="Zhao W."/>
            <person name="Shen M."/>
            <person name="Zhang H."/>
            <person name="Li C."/>
            <person name="Liu L."/>
            <person name="Cao L."/>
            <person name="Xu X."/>
            <person name="Xing Y."/>
            <person name="Hsiang T."/>
            <person name="Zhang Z."/>
            <person name="Xu J.R."/>
            <person name="Peng Y.L."/>
        </authorList>
    </citation>
    <scope>NUCLEOTIDE SEQUENCE</scope>
    <source>
        <strain evidence="2">Y34</strain>
    </source>
</reference>
<feature type="region of interest" description="Disordered" evidence="1">
    <location>
        <begin position="1"/>
        <end position="35"/>
    </location>
</feature>
<accession>A0AA97NNA5</accession>
<protein>
    <submittedName>
        <fullName evidence="2">Uncharacterized protein</fullName>
    </submittedName>
</protein>
<organism evidence="2">
    <name type="scientific">Pyricularia oryzae (strain Y34)</name>
    <name type="common">Rice blast fungus</name>
    <name type="synonym">Magnaporthe oryzae</name>
    <dbReference type="NCBI Taxonomy" id="1143189"/>
    <lineage>
        <taxon>Eukaryota</taxon>
        <taxon>Fungi</taxon>
        <taxon>Dikarya</taxon>
        <taxon>Ascomycota</taxon>
        <taxon>Pezizomycotina</taxon>
        <taxon>Sordariomycetes</taxon>
        <taxon>Sordariomycetidae</taxon>
        <taxon>Magnaporthales</taxon>
        <taxon>Pyriculariaceae</taxon>
        <taxon>Pyricularia</taxon>
    </lineage>
</organism>
<dbReference type="AlphaFoldDB" id="A0AA97NNA5"/>
<sequence>MKPVDRGTFGFVPKMRYPEPRQKENEKGRDVLTSQPTCGHQSRSIWARGACCCGSVM</sequence>
<dbReference type="Proteomes" id="UP000011086">
    <property type="component" value="Unassembled WGS sequence"/>
</dbReference>